<dbReference type="Pfam" id="PF07980">
    <property type="entry name" value="SusD_RagB"/>
    <property type="match status" value="1"/>
</dbReference>
<evidence type="ECO:0000313" key="9">
    <source>
        <dbReference type="EMBL" id="MEQ2546201.1"/>
    </source>
</evidence>
<dbReference type="SUPFAM" id="SSF48452">
    <property type="entry name" value="TPR-like"/>
    <property type="match status" value="1"/>
</dbReference>
<dbReference type="Pfam" id="PF14322">
    <property type="entry name" value="SusD-like_3"/>
    <property type="match status" value="1"/>
</dbReference>
<name>A0ABV1H0K0_9BACT</name>
<dbReference type="InterPro" id="IPR012944">
    <property type="entry name" value="SusD_RagB_dom"/>
</dbReference>
<protein>
    <submittedName>
        <fullName evidence="9">RagB/SusD family nutrient uptake outer membrane protein</fullName>
    </submittedName>
</protein>
<sequence length="486" mass="54866">MKISSIFAILTASAILAACDFLDEYNPNSVTVGNYYTSEEDIVASLNGVYTSLTQSYVANNNHYFTDVRANTTVVTSSGANSGIPYQFYNYTLTEENVYVYNRYSQLYKIISRANTLFAHLGDVSYAAPSARDTYEAEARFLRALAYYWLVTEWGDVPLVLKALESAEEVRANNYRRPKAEVYQAIFDDLKYVTESPLADVQPASACGKVSKSAAWALWGKALLQQACDEDFVGSKSELLGQAIEKLTAAWNLRKFGELASIPYSAIWDLSTQKSCAENIFQINYIQGNADLGSVWNYLYGPEGTGVTSQKKGEMQNVTTQAVYDSFETGDVRRSFLRATNMAGQTYYHTMKYADLECGANGYGGNNWIVLRYADVALMLAEAYYWSEEETLAKTWLNKVRERAGLGDWSGSDLRQGIYDERLHEFMQEGLRWQDLLRMYDRTEMLEHFSAINSNFSLKDLLLPIPYNERILNPEGLYQNPGYGDN</sequence>
<evidence type="ECO:0000256" key="5">
    <source>
        <dbReference type="ARBA" id="ARBA00023237"/>
    </source>
</evidence>
<dbReference type="Gene3D" id="1.25.40.390">
    <property type="match status" value="1"/>
</dbReference>
<comment type="subcellular location">
    <subcellularLocation>
        <location evidence="1">Cell outer membrane</location>
    </subcellularLocation>
</comment>
<dbReference type="Proteomes" id="UP001460202">
    <property type="component" value="Unassembled WGS sequence"/>
</dbReference>
<evidence type="ECO:0000256" key="3">
    <source>
        <dbReference type="ARBA" id="ARBA00022729"/>
    </source>
</evidence>
<keyword evidence="10" id="KW-1185">Reference proteome</keyword>
<keyword evidence="5" id="KW-0998">Cell outer membrane</keyword>
<dbReference type="EMBL" id="JBBMFL010000024">
    <property type="protein sequence ID" value="MEQ2546201.1"/>
    <property type="molecule type" value="Genomic_DNA"/>
</dbReference>
<comment type="similarity">
    <text evidence="2">Belongs to the SusD family.</text>
</comment>
<dbReference type="InterPro" id="IPR011990">
    <property type="entry name" value="TPR-like_helical_dom_sf"/>
</dbReference>
<evidence type="ECO:0000256" key="1">
    <source>
        <dbReference type="ARBA" id="ARBA00004442"/>
    </source>
</evidence>
<evidence type="ECO:0000256" key="2">
    <source>
        <dbReference type="ARBA" id="ARBA00006275"/>
    </source>
</evidence>
<evidence type="ECO:0000256" key="6">
    <source>
        <dbReference type="SAM" id="SignalP"/>
    </source>
</evidence>
<feature type="signal peptide" evidence="6">
    <location>
        <begin position="1"/>
        <end position="17"/>
    </location>
</feature>
<organism evidence="9 10">
    <name type="scientific">Alistipes intestinihominis</name>
    <dbReference type="NCBI Taxonomy" id="3133172"/>
    <lineage>
        <taxon>Bacteria</taxon>
        <taxon>Pseudomonadati</taxon>
        <taxon>Bacteroidota</taxon>
        <taxon>Bacteroidia</taxon>
        <taxon>Bacteroidales</taxon>
        <taxon>Rikenellaceae</taxon>
        <taxon>Alistipes</taxon>
    </lineage>
</organism>
<keyword evidence="4" id="KW-0472">Membrane</keyword>
<accession>A0ABV1H0K0</accession>
<gene>
    <name evidence="9" type="ORF">WMO46_14740</name>
</gene>
<proteinExistence type="inferred from homology"/>
<evidence type="ECO:0000256" key="4">
    <source>
        <dbReference type="ARBA" id="ARBA00023136"/>
    </source>
</evidence>
<feature type="domain" description="RagB/SusD" evidence="7">
    <location>
        <begin position="345"/>
        <end position="483"/>
    </location>
</feature>
<comment type="caution">
    <text evidence="9">The sequence shown here is derived from an EMBL/GenBank/DDBJ whole genome shotgun (WGS) entry which is preliminary data.</text>
</comment>
<dbReference type="InterPro" id="IPR033985">
    <property type="entry name" value="SusD-like_N"/>
</dbReference>
<evidence type="ECO:0000259" key="7">
    <source>
        <dbReference type="Pfam" id="PF07980"/>
    </source>
</evidence>
<dbReference type="RefSeq" id="WP_349094585.1">
    <property type="nucleotide sequence ID" value="NZ_JBBMFL010000024.1"/>
</dbReference>
<evidence type="ECO:0000313" key="10">
    <source>
        <dbReference type="Proteomes" id="UP001460202"/>
    </source>
</evidence>
<keyword evidence="3 6" id="KW-0732">Signal</keyword>
<dbReference type="PROSITE" id="PS51257">
    <property type="entry name" value="PROKAR_LIPOPROTEIN"/>
    <property type="match status" value="1"/>
</dbReference>
<reference evidence="9 10" key="1">
    <citation type="submission" date="2024-03" db="EMBL/GenBank/DDBJ databases">
        <title>Human intestinal bacterial collection.</title>
        <authorList>
            <person name="Pauvert C."/>
            <person name="Hitch T.C.A."/>
            <person name="Clavel T."/>
        </authorList>
    </citation>
    <scope>NUCLEOTIDE SEQUENCE [LARGE SCALE GENOMIC DNA]</scope>
    <source>
        <strain evidence="9 10">CLA-KB-H122</strain>
    </source>
</reference>
<feature type="chain" id="PRO_5045807072" evidence="6">
    <location>
        <begin position="18"/>
        <end position="486"/>
    </location>
</feature>
<evidence type="ECO:0000259" key="8">
    <source>
        <dbReference type="Pfam" id="PF14322"/>
    </source>
</evidence>
<feature type="domain" description="SusD-like N-terminal" evidence="8">
    <location>
        <begin position="20"/>
        <end position="219"/>
    </location>
</feature>